<comment type="caution">
    <text evidence="7">The sequence shown here is derived from an EMBL/GenBank/DDBJ whole genome shotgun (WGS) entry which is preliminary data.</text>
</comment>
<dbReference type="EC" id="5.2.1.8" evidence="2"/>
<feature type="transmembrane region" description="Helical" evidence="6">
    <location>
        <begin position="24"/>
        <end position="46"/>
    </location>
</feature>
<gene>
    <name evidence="7" type="ORF">UR54_C0009G0041</name>
</gene>
<comment type="catalytic activity">
    <reaction evidence="1">
        <text>[protein]-peptidylproline (omega=180) = [protein]-peptidylproline (omega=0)</text>
        <dbReference type="Rhea" id="RHEA:16237"/>
        <dbReference type="Rhea" id="RHEA-COMP:10747"/>
        <dbReference type="Rhea" id="RHEA-COMP:10748"/>
        <dbReference type="ChEBI" id="CHEBI:83833"/>
        <dbReference type="ChEBI" id="CHEBI:83834"/>
        <dbReference type="EC" id="5.2.1.8"/>
    </reaction>
</comment>
<evidence type="ECO:0000256" key="6">
    <source>
        <dbReference type="SAM" id="Phobius"/>
    </source>
</evidence>
<evidence type="ECO:0000313" key="7">
    <source>
        <dbReference type="EMBL" id="KKP60711.1"/>
    </source>
</evidence>
<dbReference type="Gene3D" id="1.10.4030.10">
    <property type="entry name" value="Porin chaperone SurA, peptide-binding domain"/>
    <property type="match status" value="1"/>
</dbReference>
<evidence type="ECO:0000256" key="3">
    <source>
        <dbReference type="ARBA" id="ARBA00022729"/>
    </source>
</evidence>
<reference evidence="7 8" key="1">
    <citation type="journal article" date="2015" name="Nature">
        <title>rRNA introns, odd ribosomes, and small enigmatic genomes across a large radiation of phyla.</title>
        <authorList>
            <person name="Brown C.T."/>
            <person name="Hug L.A."/>
            <person name="Thomas B.C."/>
            <person name="Sharon I."/>
            <person name="Castelle C.J."/>
            <person name="Singh A."/>
            <person name="Wilkins M.J."/>
            <person name="Williams K.H."/>
            <person name="Banfield J.F."/>
        </authorList>
    </citation>
    <scope>NUCLEOTIDE SEQUENCE [LARGE SCALE GENOMIC DNA]</scope>
</reference>
<dbReference type="SUPFAM" id="SSF109998">
    <property type="entry name" value="Triger factor/SurA peptide-binding domain-like"/>
    <property type="match status" value="1"/>
</dbReference>
<evidence type="ECO:0000256" key="1">
    <source>
        <dbReference type="ARBA" id="ARBA00000971"/>
    </source>
</evidence>
<evidence type="ECO:0000313" key="8">
    <source>
        <dbReference type="Proteomes" id="UP000034688"/>
    </source>
</evidence>
<dbReference type="GO" id="GO:0003755">
    <property type="term" value="F:peptidyl-prolyl cis-trans isomerase activity"/>
    <property type="evidence" value="ECO:0007669"/>
    <property type="project" value="UniProtKB-KW"/>
</dbReference>
<evidence type="ECO:0000256" key="4">
    <source>
        <dbReference type="ARBA" id="ARBA00023110"/>
    </source>
</evidence>
<dbReference type="EMBL" id="LBPP01000009">
    <property type="protein sequence ID" value="KKP60711.1"/>
    <property type="molecule type" value="Genomic_DNA"/>
</dbReference>
<sequence>MAKKEETVKKNIASNLMVKWPKKIFLFGLIFLLVLGLVYFSVKFLLVASVNGQLVSRLTIIKELEKQGGKKTLDTVILKTLINQEAKKRKITISQKDIDAEIQKIETNITAQGLTLDQLLQQQGMKKSDLTEEVKIQLLVSKMVGENINVTDKEIDDFINSQKKQLSQNPDQEFPREQVKQQIKQQKLQQKIQTFVAGLKDKAKINYFIKY</sequence>
<keyword evidence="6" id="KW-1133">Transmembrane helix</keyword>
<keyword evidence="6" id="KW-0472">Membrane</keyword>
<accession>A0A0G0BAE0</accession>
<dbReference type="InterPro" id="IPR027304">
    <property type="entry name" value="Trigger_fact/SurA_dom_sf"/>
</dbReference>
<dbReference type="Pfam" id="PF13624">
    <property type="entry name" value="SurA_N_3"/>
    <property type="match status" value="1"/>
</dbReference>
<dbReference type="AlphaFoldDB" id="A0A0G0BAE0"/>
<dbReference type="Proteomes" id="UP000034688">
    <property type="component" value="Unassembled WGS sequence"/>
</dbReference>
<proteinExistence type="predicted"/>
<organism evidence="7 8">
    <name type="scientific">Candidatus Roizmanbacteria bacterium GW2011_GWA2_34_18</name>
    <dbReference type="NCBI Taxonomy" id="1618477"/>
    <lineage>
        <taxon>Bacteria</taxon>
        <taxon>Candidatus Roizmaniibacteriota</taxon>
    </lineage>
</organism>
<evidence type="ECO:0000256" key="5">
    <source>
        <dbReference type="ARBA" id="ARBA00023235"/>
    </source>
</evidence>
<dbReference type="STRING" id="1618477.UR54_C0009G0041"/>
<keyword evidence="4" id="KW-0697">Rotamase</keyword>
<evidence type="ECO:0000256" key="2">
    <source>
        <dbReference type="ARBA" id="ARBA00013194"/>
    </source>
</evidence>
<name>A0A0G0BAE0_9BACT</name>
<keyword evidence="5" id="KW-0413">Isomerase</keyword>
<keyword evidence="3" id="KW-0732">Signal</keyword>
<dbReference type="InterPro" id="IPR050245">
    <property type="entry name" value="PrsA_foldase"/>
</dbReference>
<dbReference type="PANTHER" id="PTHR47245">
    <property type="entry name" value="PEPTIDYLPROLYL ISOMERASE"/>
    <property type="match status" value="1"/>
</dbReference>
<protein>
    <recommendedName>
        <fullName evidence="2">peptidylprolyl isomerase</fullName>
        <ecNumber evidence="2">5.2.1.8</ecNumber>
    </recommendedName>
</protein>
<dbReference type="PANTHER" id="PTHR47245:SF1">
    <property type="entry name" value="FOLDASE PROTEIN PRSA"/>
    <property type="match status" value="1"/>
</dbReference>
<keyword evidence="6" id="KW-0812">Transmembrane</keyword>